<reference evidence="2" key="1">
    <citation type="journal article" date="2023" name="Science">
        <title>Genome structures resolve the early diversification of teleost fishes.</title>
        <authorList>
            <person name="Parey E."/>
            <person name="Louis A."/>
            <person name="Montfort J."/>
            <person name="Bouchez O."/>
            <person name="Roques C."/>
            <person name="Iampietro C."/>
            <person name="Lluch J."/>
            <person name="Castinel A."/>
            <person name="Donnadieu C."/>
            <person name="Desvignes T."/>
            <person name="Floi Bucao C."/>
            <person name="Jouanno E."/>
            <person name="Wen M."/>
            <person name="Mejri S."/>
            <person name="Dirks R."/>
            <person name="Jansen H."/>
            <person name="Henkel C."/>
            <person name="Chen W.J."/>
            <person name="Zahm M."/>
            <person name="Cabau C."/>
            <person name="Klopp C."/>
            <person name="Thompson A.W."/>
            <person name="Robinson-Rechavi M."/>
            <person name="Braasch I."/>
            <person name="Lecointre G."/>
            <person name="Bobe J."/>
            <person name="Postlethwait J.H."/>
            <person name="Berthelot C."/>
            <person name="Roest Crollius H."/>
            <person name="Guiguen Y."/>
        </authorList>
    </citation>
    <scope>NUCLEOTIDE SEQUENCE</scope>
    <source>
        <strain evidence="2">WJC10195</strain>
    </source>
</reference>
<dbReference type="Proteomes" id="UP001152622">
    <property type="component" value="Chromosome 24"/>
</dbReference>
<accession>A0A9Q1E6N2</accession>
<keyword evidence="3" id="KW-1185">Reference proteome</keyword>
<comment type="caution">
    <text evidence="2">The sequence shown here is derived from an EMBL/GenBank/DDBJ whole genome shotgun (WGS) entry which is preliminary data.</text>
</comment>
<dbReference type="AlphaFoldDB" id="A0A9Q1E6N2"/>
<evidence type="ECO:0000313" key="3">
    <source>
        <dbReference type="Proteomes" id="UP001152622"/>
    </source>
</evidence>
<dbReference type="EMBL" id="JAINUF010000024">
    <property type="protein sequence ID" value="KAJ8333186.1"/>
    <property type="molecule type" value="Genomic_DNA"/>
</dbReference>
<organism evidence="2 3">
    <name type="scientific">Synaphobranchus kaupii</name>
    <name type="common">Kaup's arrowtooth eel</name>
    <dbReference type="NCBI Taxonomy" id="118154"/>
    <lineage>
        <taxon>Eukaryota</taxon>
        <taxon>Metazoa</taxon>
        <taxon>Chordata</taxon>
        <taxon>Craniata</taxon>
        <taxon>Vertebrata</taxon>
        <taxon>Euteleostomi</taxon>
        <taxon>Actinopterygii</taxon>
        <taxon>Neopterygii</taxon>
        <taxon>Teleostei</taxon>
        <taxon>Anguilliformes</taxon>
        <taxon>Synaphobranchidae</taxon>
        <taxon>Synaphobranchus</taxon>
    </lineage>
</organism>
<sequence>MDPKSGGEKARPRYFSNVKTRLGSRLPASAPPTGFISGPWEPTPCSGPAAVAREGGAGQHRPPGTHPPHVPHIRNPQLRKYYLRGDVTHAREVM</sequence>
<feature type="compositionally biased region" description="Basic and acidic residues" evidence="1">
    <location>
        <begin position="1"/>
        <end position="11"/>
    </location>
</feature>
<protein>
    <submittedName>
        <fullName evidence="2">Uncharacterized protein</fullName>
    </submittedName>
</protein>
<gene>
    <name evidence="2" type="ORF">SKAU_G00420820</name>
</gene>
<dbReference type="OrthoDB" id="26679at2759"/>
<name>A0A9Q1E6N2_SYNKA</name>
<evidence type="ECO:0000313" key="2">
    <source>
        <dbReference type="EMBL" id="KAJ8333186.1"/>
    </source>
</evidence>
<evidence type="ECO:0000256" key="1">
    <source>
        <dbReference type="SAM" id="MobiDB-lite"/>
    </source>
</evidence>
<feature type="region of interest" description="Disordered" evidence="1">
    <location>
        <begin position="1"/>
        <end position="74"/>
    </location>
</feature>
<proteinExistence type="predicted"/>